<protein>
    <submittedName>
        <fullName evidence="2">Rrf2 family transcriptional regulator</fullName>
    </submittedName>
</protein>
<dbReference type="OrthoDB" id="9800519at2"/>
<dbReference type="InterPro" id="IPR000944">
    <property type="entry name" value="Tscrpt_reg_Rrf2"/>
</dbReference>
<accession>A0A3D8J5C9</accession>
<dbReference type="SUPFAM" id="SSF46785">
    <property type="entry name" value="Winged helix' DNA-binding domain"/>
    <property type="match status" value="1"/>
</dbReference>
<sequence>MQLSKFSDYSFRALMYLAENNNELNTVEQMAKELQISQNHLKKIIHKLSKGHFIESFKGREGGIRLAQKPEQINLSSVLLYTENNIHLVECLKQEAGELCPYHTDCNLKIVINRARNSFIEEFKKYHLSDLLVTNK</sequence>
<dbReference type="EMBL" id="NXLW01000005">
    <property type="protein sequence ID" value="RDU72699.1"/>
    <property type="molecule type" value="Genomic_DNA"/>
</dbReference>
<organism evidence="2 3">
    <name type="scientific">Helicobacter aurati</name>
    <dbReference type="NCBI Taxonomy" id="137778"/>
    <lineage>
        <taxon>Bacteria</taxon>
        <taxon>Pseudomonadati</taxon>
        <taxon>Campylobacterota</taxon>
        <taxon>Epsilonproteobacteria</taxon>
        <taxon>Campylobacterales</taxon>
        <taxon>Helicobacteraceae</taxon>
        <taxon>Helicobacter</taxon>
    </lineage>
</organism>
<dbReference type="GO" id="GO:0003677">
    <property type="term" value="F:DNA binding"/>
    <property type="evidence" value="ECO:0007669"/>
    <property type="project" value="UniProtKB-KW"/>
</dbReference>
<reference evidence="2 3" key="1">
    <citation type="submission" date="2018-04" db="EMBL/GenBank/DDBJ databases">
        <title>Novel Campyloabacter and Helicobacter Species and Strains.</title>
        <authorList>
            <person name="Mannion A.J."/>
            <person name="Shen Z."/>
            <person name="Fox J.G."/>
        </authorList>
    </citation>
    <scope>NUCLEOTIDE SEQUENCE [LARGE SCALE GENOMIC DNA]</scope>
    <source>
        <strain evidence="2 3">MIT 97-5075</strain>
    </source>
</reference>
<dbReference type="PROSITE" id="PS51197">
    <property type="entry name" value="HTH_RRF2_2"/>
    <property type="match status" value="1"/>
</dbReference>
<dbReference type="AlphaFoldDB" id="A0A3D8J5C9"/>
<dbReference type="GO" id="GO:0005829">
    <property type="term" value="C:cytosol"/>
    <property type="evidence" value="ECO:0007669"/>
    <property type="project" value="TreeGrafter"/>
</dbReference>
<dbReference type="Pfam" id="PF02082">
    <property type="entry name" value="Rrf2"/>
    <property type="match status" value="1"/>
</dbReference>
<dbReference type="Gene3D" id="1.10.10.10">
    <property type="entry name" value="Winged helix-like DNA-binding domain superfamily/Winged helix DNA-binding domain"/>
    <property type="match status" value="1"/>
</dbReference>
<dbReference type="InterPro" id="IPR036388">
    <property type="entry name" value="WH-like_DNA-bd_sf"/>
</dbReference>
<evidence type="ECO:0000313" key="2">
    <source>
        <dbReference type="EMBL" id="RDU72699.1"/>
    </source>
</evidence>
<dbReference type="GO" id="GO:0003700">
    <property type="term" value="F:DNA-binding transcription factor activity"/>
    <property type="evidence" value="ECO:0007669"/>
    <property type="project" value="TreeGrafter"/>
</dbReference>
<keyword evidence="3" id="KW-1185">Reference proteome</keyword>
<evidence type="ECO:0000256" key="1">
    <source>
        <dbReference type="ARBA" id="ARBA00023125"/>
    </source>
</evidence>
<dbReference type="NCBIfam" id="TIGR00738">
    <property type="entry name" value="rrf2_super"/>
    <property type="match status" value="1"/>
</dbReference>
<gene>
    <name evidence="2" type="ORF">CQA66_03615</name>
</gene>
<dbReference type="RefSeq" id="WP_104762459.1">
    <property type="nucleotide sequence ID" value="NZ_FZPM01000004.1"/>
</dbReference>
<dbReference type="InterPro" id="IPR036390">
    <property type="entry name" value="WH_DNA-bd_sf"/>
</dbReference>
<dbReference type="PANTHER" id="PTHR33221">
    <property type="entry name" value="WINGED HELIX-TURN-HELIX TRANSCRIPTIONAL REGULATOR, RRF2 FAMILY"/>
    <property type="match status" value="1"/>
</dbReference>
<keyword evidence="1" id="KW-0238">DNA-binding</keyword>
<name>A0A3D8J5C9_9HELI</name>
<dbReference type="Proteomes" id="UP000256424">
    <property type="component" value="Unassembled WGS sequence"/>
</dbReference>
<comment type="caution">
    <text evidence="2">The sequence shown here is derived from an EMBL/GenBank/DDBJ whole genome shotgun (WGS) entry which is preliminary data.</text>
</comment>
<proteinExistence type="predicted"/>
<evidence type="ECO:0000313" key="3">
    <source>
        <dbReference type="Proteomes" id="UP000256424"/>
    </source>
</evidence>
<dbReference type="PANTHER" id="PTHR33221:SF4">
    <property type="entry name" value="HTH-TYPE TRANSCRIPTIONAL REPRESSOR NSRR"/>
    <property type="match status" value="1"/>
</dbReference>